<protein>
    <recommendedName>
        <fullName evidence="4">MIR domain-containing protein</fullName>
    </recommendedName>
</protein>
<evidence type="ECO:0008006" key="4">
    <source>
        <dbReference type="Google" id="ProtNLM"/>
    </source>
</evidence>
<keyword evidence="3" id="KW-1185">Reference proteome</keyword>
<reference evidence="2" key="1">
    <citation type="submission" date="2022-03" db="EMBL/GenBank/DDBJ databases">
        <authorList>
            <person name="Brunel B."/>
        </authorList>
    </citation>
    <scope>NUCLEOTIDE SEQUENCE</scope>
    <source>
        <strain evidence="2">STM4922sample</strain>
    </source>
</reference>
<evidence type="ECO:0000313" key="2">
    <source>
        <dbReference type="EMBL" id="CAH2399259.1"/>
    </source>
</evidence>
<dbReference type="EMBL" id="CAKXZS010000014">
    <property type="protein sequence ID" value="CAH2399259.1"/>
    <property type="molecule type" value="Genomic_DNA"/>
</dbReference>
<feature type="region of interest" description="Disordered" evidence="1">
    <location>
        <begin position="1"/>
        <end position="36"/>
    </location>
</feature>
<sequence length="56" mass="5974">MDGNAVLKSTEVQSNSDVQAAKSAATRPVEPRRAGNGSWLRVTHIASGRTSEFLFA</sequence>
<evidence type="ECO:0000256" key="1">
    <source>
        <dbReference type="SAM" id="MobiDB-lite"/>
    </source>
</evidence>
<proteinExistence type="predicted"/>
<dbReference type="RefSeq" id="WP_254024991.1">
    <property type="nucleotide sequence ID" value="NZ_CAKXZS010000014.1"/>
</dbReference>
<gene>
    <name evidence="2" type="ORF">MES4922_210176</name>
</gene>
<dbReference type="Proteomes" id="UP001152604">
    <property type="component" value="Unassembled WGS sequence"/>
</dbReference>
<comment type="caution">
    <text evidence="2">The sequence shown here is derived from an EMBL/GenBank/DDBJ whole genome shotgun (WGS) entry which is preliminary data.</text>
</comment>
<name>A0ABM9DRF3_9HYPH</name>
<organism evidence="2 3">
    <name type="scientific">Mesorhizobium ventifaucium</name>
    <dbReference type="NCBI Taxonomy" id="666020"/>
    <lineage>
        <taxon>Bacteria</taxon>
        <taxon>Pseudomonadati</taxon>
        <taxon>Pseudomonadota</taxon>
        <taxon>Alphaproteobacteria</taxon>
        <taxon>Hyphomicrobiales</taxon>
        <taxon>Phyllobacteriaceae</taxon>
        <taxon>Mesorhizobium</taxon>
    </lineage>
</organism>
<accession>A0ABM9DRF3</accession>
<evidence type="ECO:0000313" key="3">
    <source>
        <dbReference type="Proteomes" id="UP001152604"/>
    </source>
</evidence>